<feature type="transmembrane region" description="Helical" evidence="12">
    <location>
        <begin position="105"/>
        <end position="122"/>
    </location>
</feature>
<name>A0A2I1CR80_ASPC2</name>
<evidence type="ECO:0000256" key="2">
    <source>
        <dbReference type="ARBA" id="ARBA00008335"/>
    </source>
</evidence>
<feature type="transmembrane region" description="Helical" evidence="12">
    <location>
        <begin position="432"/>
        <end position="450"/>
    </location>
</feature>
<feature type="transmembrane region" description="Helical" evidence="12">
    <location>
        <begin position="195"/>
        <end position="214"/>
    </location>
</feature>
<dbReference type="GO" id="GO:0015137">
    <property type="term" value="F:citrate transmembrane transporter activity"/>
    <property type="evidence" value="ECO:0007669"/>
    <property type="project" value="UniProtKB-ARBA"/>
</dbReference>
<evidence type="ECO:0000313" key="15">
    <source>
        <dbReference type="Proteomes" id="UP000234254"/>
    </source>
</evidence>
<dbReference type="SUPFAM" id="SSF103473">
    <property type="entry name" value="MFS general substrate transporter"/>
    <property type="match status" value="1"/>
</dbReference>
<comment type="similarity">
    <text evidence="2">Belongs to the major facilitator superfamily.</text>
</comment>
<comment type="catalytic activity">
    <reaction evidence="8">
        <text>citrate(in) = citrate(out)</text>
        <dbReference type="Rhea" id="RHEA:33183"/>
        <dbReference type="ChEBI" id="CHEBI:16947"/>
    </reaction>
</comment>
<dbReference type="PANTHER" id="PTHR23502:SF51">
    <property type="entry name" value="QUINIDINE RESISTANCE PROTEIN 1-RELATED"/>
    <property type="match status" value="1"/>
</dbReference>
<reference evidence="14" key="1">
    <citation type="submission" date="2016-12" db="EMBL/GenBank/DDBJ databases">
        <title>The genomes of Aspergillus section Nigri reveals drivers in fungal speciation.</title>
        <authorList>
            <consortium name="DOE Joint Genome Institute"/>
            <person name="Vesth T.C."/>
            <person name="Nybo J."/>
            <person name="Theobald S."/>
            <person name="Brandl J."/>
            <person name="Frisvad J.C."/>
            <person name="Nielsen K.F."/>
            <person name="Lyhne E.K."/>
            <person name="Kogle M.E."/>
            <person name="Kuo A."/>
            <person name="Riley R."/>
            <person name="Clum A."/>
            <person name="Nolan M."/>
            <person name="Lipzen A."/>
            <person name="Salamov A."/>
            <person name="Henrissat B."/>
            <person name="Wiebenga A."/>
            <person name="De vries R.P."/>
            <person name="Grigoriev I.V."/>
            <person name="Mortensen U.H."/>
            <person name="Andersen M.R."/>
            <person name="Baker S.E."/>
        </authorList>
    </citation>
    <scope>NUCLEOTIDE SEQUENCE</scope>
    <source>
        <strain evidence="14">IBT 28561</strain>
    </source>
</reference>
<evidence type="ECO:0000259" key="13">
    <source>
        <dbReference type="PROSITE" id="PS50850"/>
    </source>
</evidence>
<comment type="function">
    <text evidence="9">Transmembrane transporter that exports citrate across the cell membrane.</text>
</comment>
<dbReference type="FunFam" id="1.20.1250.20:FF:000172">
    <property type="entry name" value="MFS multidrug resistance transporter"/>
    <property type="match status" value="1"/>
</dbReference>
<evidence type="ECO:0000256" key="5">
    <source>
        <dbReference type="ARBA" id="ARBA00022989"/>
    </source>
</evidence>
<dbReference type="GO" id="GO:0140115">
    <property type="term" value="P:export across plasma membrane"/>
    <property type="evidence" value="ECO:0007669"/>
    <property type="project" value="UniProtKB-ARBA"/>
</dbReference>
<dbReference type="Pfam" id="PF07690">
    <property type="entry name" value="MFS_1"/>
    <property type="match status" value="1"/>
</dbReference>
<dbReference type="FunFam" id="1.20.1720.10:FF:000009">
    <property type="entry name" value="MFS multidrug transporter"/>
    <property type="match status" value="1"/>
</dbReference>
<proteinExistence type="inferred from homology"/>
<accession>A0A2I1CR80</accession>
<evidence type="ECO:0000256" key="11">
    <source>
        <dbReference type="SAM" id="MobiDB-lite"/>
    </source>
</evidence>
<dbReference type="OrthoDB" id="440553at2759"/>
<dbReference type="Gene3D" id="1.20.1250.20">
    <property type="entry name" value="MFS general substrate transporter like domains"/>
    <property type="match status" value="1"/>
</dbReference>
<organism evidence="14 15">
    <name type="scientific">Aspergillus campestris (strain IBT 28561)</name>
    <dbReference type="NCBI Taxonomy" id="1392248"/>
    <lineage>
        <taxon>Eukaryota</taxon>
        <taxon>Fungi</taxon>
        <taxon>Dikarya</taxon>
        <taxon>Ascomycota</taxon>
        <taxon>Pezizomycotina</taxon>
        <taxon>Eurotiomycetes</taxon>
        <taxon>Eurotiomycetidae</taxon>
        <taxon>Eurotiales</taxon>
        <taxon>Aspergillaceae</taxon>
        <taxon>Aspergillus</taxon>
        <taxon>Aspergillus subgen. Circumdati</taxon>
    </lineage>
</organism>
<dbReference type="VEuPathDB" id="FungiDB:P168DRAFT_313605"/>
<dbReference type="RefSeq" id="XP_024688721.1">
    <property type="nucleotide sequence ID" value="XM_024839685.1"/>
</dbReference>
<sequence length="496" mass="53778">MTDEKQAQSEISPEVEDGSRSPPHEEEVYSIYHGRSKILIVVAASVASLFSPLSANIYLPALDTIADQLHVSNTLINLTVTTYMLFQGLAPAIFAGFADSAGRRPAYIVCFIAYIAANIGLATQRHYAALMVLRCLQSTGSSSTIALANAIVADVVTTAERGVYIGYASAGGVVGLSVGPIIGGLLTQFLGWPSIFWFLTILAGAFFIPLLLFLPETARKIVGNGSQPPPLWNMSPLQLMQQRRSSNAAPPVKTRIHFPNPLKTLVIICDKEVFLILLCNSLVYSSYSAVMTSVTSQLKHLYKFNDVQIGLCFIPAGAGSLLAAYTQGRIADWNYRRHARHLGVAVSKTHRQDLSEFPIEQARCEVIYPLVVVLGLGLIAYGWVLHYGTNLAGPLVLLLLVGYTASATFNIMSVLMVDIYTDSPAMATAAMNLTRCWLGAGASAVILPMIEGMGRGWAFTLIGLLCFVCVPLLMVVSRLGHGWRREKGIRERNRGV</sequence>
<feature type="transmembrane region" description="Helical" evidence="12">
    <location>
        <begin position="366"/>
        <end position="384"/>
    </location>
</feature>
<feature type="transmembrane region" description="Helical" evidence="12">
    <location>
        <begin position="273"/>
        <end position="295"/>
    </location>
</feature>
<dbReference type="InterPro" id="IPR011701">
    <property type="entry name" value="MFS"/>
</dbReference>
<evidence type="ECO:0000256" key="10">
    <source>
        <dbReference type="ARBA" id="ARBA00074746"/>
    </source>
</evidence>
<evidence type="ECO:0000313" key="14">
    <source>
        <dbReference type="EMBL" id="PKY00127.1"/>
    </source>
</evidence>
<keyword evidence="4 12" id="KW-0812">Transmembrane</keyword>
<keyword evidence="6 12" id="KW-0472">Membrane</keyword>
<comment type="caution">
    <text evidence="14">The sequence shown here is derived from an EMBL/GenBank/DDBJ whole genome shotgun (WGS) entry which is preliminary data.</text>
</comment>
<dbReference type="CDD" id="cd17323">
    <property type="entry name" value="MFS_Tpo1_MDR_like"/>
    <property type="match status" value="1"/>
</dbReference>
<feature type="transmembrane region" description="Helical" evidence="12">
    <location>
        <begin position="78"/>
        <end position="98"/>
    </location>
</feature>
<evidence type="ECO:0000256" key="6">
    <source>
        <dbReference type="ARBA" id="ARBA00023136"/>
    </source>
</evidence>
<dbReference type="GeneID" id="36547209"/>
<evidence type="ECO:0000256" key="4">
    <source>
        <dbReference type="ARBA" id="ARBA00022692"/>
    </source>
</evidence>
<dbReference type="PANTHER" id="PTHR23502">
    <property type="entry name" value="MAJOR FACILITATOR SUPERFAMILY"/>
    <property type="match status" value="1"/>
</dbReference>
<dbReference type="InterPro" id="IPR020846">
    <property type="entry name" value="MFS_dom"/>
</dbReference>
<dbReference type="Proteomes" id="UP000234254">
    <property type="component" value="Unassembled WGS sequence"/>
</dbReference>
<feature type="transmembrane region" description="Helical" evidence="12">
    <location>
        <begin position="456"/>
        <end position="476"/>
    </location>
</feature>
<dbReference type="PRINTS" id="PR01036">
    <property type="entry name" value="TCRTETB"/>
</dbReference>
<dbReference type="AlphaFoldDB" id="A0A2I1CR80"/>
<comment type="subcellular location">
    <subcellularLocation>
        <location evidence="1">Membrane</location>
        <topology evidence="1">Multi-pass membrane protein</topology>
    </subcellularLocation>
</comment>
<evidence type="ECO:0000256" key="9">
    <source>
        <dbReference type="ARBA" id="ARBA00057034"/>
    </source>
</evidence>
<protein>
    <recommendedName>
        <fullName evidence="10">Citrate exporter 1</fullName>
    </recommendedName>
</protein>
<feature type="transmembrane region" description="Helical" evidence="12">
    <location>
        <begin position="396"/>
        <end position="420"/>
    </location>
</feature>
<feature type="region of interest" description="Disordered" evidence="11">
    <location>
        <begin position="1"/>
        <end position="24"/>
    </location>
</feature>
<evidence type="ECO:0000256" key="7">
    <source>
        <dbReference type="ARBA" id="ARBA00023180"/>
    </source>
</evidence>
<dbReference type="GO" id="GO:0005886">
    <property type="term" value="C:plasma membrane"/>
    <property type="evidence" value="ECO:0007669"/>
    <property type="project" value="UniProtKB-ARBA"/>
</dbReference>
<feature type="transmembrane region" description="Helical" evidence="12">
    <location>
        <begin position="307"/>
        <end position="326"/>
    </location>
</feature>
<feature type="domain" description="Major facilitator superfamily (MFS) profile" evidence="13">
    <location>
        <begin position="40"/>
        <end position="481"/>
    </location>
</feature>
<dbReference type="InterPro" id="IPR036259">
    <property type="entry name" value="MFS_trans_sf"/>
</dbReference>
<evidence type="ECO:0000256" key="8">
    <source>
        <dbReference type="ARBA" id="ARBA00051015"/>
    </source>
</evidence>
<feature type="transmembrane region" description="Helical" evidence="12">
    <location>
        <begin position="38"/>
        <end position="58"/>
    </location>
</feature>
<evidence type="ECO:0000256" key="12">
    <source>
        <dbReference type="SAM" id="Phobius"/>
    </source>
</evidence>
<feature type="transmembrane region" description="Helical" evidence="12">
    <location>
        <begin position="164"/>
        <end position="189"/>
    </location>
</feature>
<evidence type="ECO:0000256" key="1">
    <source>
        <dbReference type="ARBA" id="ARBA00004141"/>
    </source>
</evidence>
<keyword evidence="5 12" id="KW-1133">Transmembrane helix</keyword>
<keyword evidence="3" id="KW-0813">Transport</keyword>
<gene>
    <name evidence="14" type="ORF">P168DRAFT_313605</name>
</gene>
<keyword evidence="7" id="KW-0325">Glycoprotein</keyword>
<dbReference type="EMBL" id="MSFM01000016">
    <property type="protein sequence ID" value="PKY00127.1"/>
    <property type="molecule type" value="Genomic_DNA"/>
</dbReference>
<evidence type="ECO:0000256" key="3">
    <source>
        <dbReference type="ARBA" id="ARBA00022448"/>
    </source>
</evidence>
<dbReference type="PROSITE" id="PS50850">
    <property type="entry name" value="MFS"/>
    <property type="match status" value="1"/>
</dbReference>
<keyword evidence="15" id="KW-1185">Reference proteome</keyword>